<feature type="region of interest" description="Disordered" evidence="2">
    <location>
        <begin position="882"/>
        <end position="919"/>
    </location>
</feature>
<evidence type="ECO:0000313" key="5">
    <source>
        <dbReference type="Proteomes" id="UP000886885"/>
    </source>
</evidence>
<feature type="compositionally biased region" description="Basic residues" evidence="2">
    <location>
        <begin position="1287"/>
        <end position="1297"/>
    </location>
</feature>
<feature type="compositionally biased region" description="Polar residues" evidence="2">
    <location>
        <begin position="635"/>
        <end position="648"/>
    </location>
</feature>
<dbReference type="InterPro" id="IPR038808">
    <property type="entry name" value="MOS1-like"/>
</dbReference>
<feature type="compositionally biased region" description="Polar residues" evidence="2">
    <location>
        <begin position="1037"/>
        <end position="1065"/>
    </location>
</feature>
<feature type="compositionally biased region" description="Polar residues" evidence="2">
    <location>
        <begin position="1176"/>
        <end position="1187"/>
    </location>
</feature>
<accession>A0A8X7Y9C9</accession>
<feature type="compositionally biased region" description="Pro residues" evidence="2">
    <location>
        <begin position="361"/>
        <end position="372"/>
    </location>
</feature>
<feature type="compositionally biased region" description="Basic residues" evidence="2">
    <location>
        <begin position="975"/>
        <end position="986"/>
    </location>
</feature>
<dbReference type="EMBL" id="JAAWWB010000030">
    <property type="protein sequence ID" value="KAG6746040.1"/>
    <property type="molecule type" value="Genomic_DNA"/>
</dbReference>
<evidence type="ECO:0000256" key="1">
    <source>
        <dbReference type="ARBA" id="ARBA00022553"/>
    </source>
</evidence>
<dbReference type="InterPro" id="IPR009738">
    <property type="entry name" value="BAT2_N"/>
</dbReference>
<dbReference type="GO" id="GO:0040029">
    <property type="term" value="P:epigenetic regulation of gene expression"/>
    <property type="evidence" value="ECO:0007669"/>
    <property type="project" value="TreeGrafter"/>
</dbReference>
<feature type="compositionally biased region" description="Basic and acidic residues" evidence="2">
    <location>
        <begin position="213"/>
        <end position="230"/>
    </location>
</feature>
<feature type="compositionally biased region" description="Basic and acidic residues" evidence="2">
    <location>
        <begin position="620"/>
        <end position="629"/>
    </location>
</feature>
<feature type="compositionally biased region" description="Polar residues" evidence="2">
    <location>
        <begin position="953"/>
        <end position="972"/>
    </location>
</feature>
<comment type="caution">
    <text evidence="4">The sequence shown here is derived from an EMBL/GenBank/DDBJ whole genome shotgun (WGS) entry which is preliminary data.</text>
</comment>
<feature type="compositionally biased region" description="Polar residues" evidence="2">
    <location>
        <begin position="70"/>
        <end position="93"/>
    </location>
</feature>
<feature type="compositionally biased region" description="Basic and acidic residues" evidence="2">
    <location>
        <begin position="884"/>
        <end position="902"/>
    </location>
</feature>
<dbReference type="OrthoDB" id="1939715at2759"/>
<protein>
    <recommendedName>
        <fullName evidence="3">BAT2 N-terminal domain-containing protein</fullName>
    </recommendedName>
</protein>
<feature type="region of interest" description="Disordered" evidence="2">
    <location>
        <begin position="722"/>
        <end position="810"/>
    </location>
</feature>
<feature type="region of interest" description="Disordered" evidence="2">
    <location>
        <begin position="438"/>
        <end position="482"/>
    </location>
</feature>
<feature type="domain" description="BAT2 N-terminal" evidence="3">
    <location>
        <begin position="28"/>
        <end position="148"/>
    </location>
</feature>
<feature type="region of interest" description="Disordered" evidence="2">
    <location>
        <begin position="508"/>
        <end position="557"/>
    </location>
</feature>
<feature type="compositionally biased region" description="Polar residues" evidence="2">
    <location>
        <begin position="1511"/>
        <end position="1520"/>
    </location>
</feature>
<evidence type="ECO:0000313" key="4">
    <source>
        <dbReference type="EMBL" id="KAG6746040.1"/>
    </source>
</evidence>
<feature type="compositionally biased region" description="Basic and acidic residues" evidence="2">
    <location>
        <begin position="1303"/>
        <end position="1319"/>
    </location>
</feature>
<feature type="region of interest" description="Disordered" evidence="2">
    <location>
        <begin position="1008"/>
        <end position="1563"/>
    </location>
</feature>
<feature type="region of interest" description="Disordered" evidence="2">
    <location>
        <begin position="950"/>
        <end position="992"/>
    </location>
</feature>
<reference evidence="4" key="1">
    <citation type="journal article" date="2020" name="bioRxiv">
        <title>Hybrid origin of Populus tomentosa Carr. identified through genome sequencing and phylogenomic analysis.</title>
        <authorList>
            <person name="An X."/>
            <person name="Gao K."/>
            <person name="Chen Z."/>
            <person name="Li J."/>
            <person name="Yang X."/>
            <person name="Yang X."/>
            <person name="Zhou J."/>
            <person name="Guo T."/>
            <person name="Zhao T."/>
            <person name="Huang S."/>
            <person name="Miao D."/>
            <person name="Khan W.U."/>
            <person name="Rao P."/>
            <person name="Ye M."/>
            <person name="Lei B."/>
            <person name="Liao W."/>
            <person name="Wang J."/>
            <person name="Ji L."/>
            <person name="Li Y."/>
            <person name="Guo B."/>
            <person name="Mustafa N.S."/>
            <person name="Li S."/>
            <person name="Yun Q."/>
            <person name="Keller S.R."/>
            <person name="Mao J."/>
            <person name="Zhang R."/>
            <person name="Strauss S.H."/>
        </authorList>
    </citation>
    <scope>NUCLEOTIDE SEQUENCE</scope>
    <source>
        <strain evidence="4">GM15</strain>
        <tissue evidence="4">Leaf</tissue>
    </source>
</reference>
<sequence length="1563" mass="170154">MTLLRLLNYDIKYIDRRSQLPTSIYAPARRGGMTSLGKIAVPKPINLPSQRLENHGLDPNVEIVPKGTHSWGTRSSSSTPNAWGSSTLSPNTDGGSGSPSHLSGRPSSGGSGTRPSTASSDRTHDPIASAWGTNSRPSSASGALTSNQTSFTSLRPCSAETRPGSSQLSRFAEPLSDNSAPWVATGTAEKLGGTSSKNEGFSLTSGDFPTLGSEKENSGKNTESQDHDSYSRPGSSSGGVAPGKESAENSAGDASLNTNAKMEPANSWRRENPMCGEDGLRPSMEKWHPDHQLYPNSNIRPQNYDSWHAPPVNNPPGGVWYRGPPGGPPFAPPIAPGGFPMEPFPYYCPQIPPTALANPQQGPPPGPGPRGPHPTNGDMYRPHMHDAFMRPGMPFRPGFYPGPVPYEGYYASHMGYCNSNDRDIQFMGMAVGPAPYNRFSGQNAPDPGNSHGRPGGYGPPSGHTMVPEQLESGHPQDTRGPCKVLLRQHDGLEGKDKEQKWDDMMATNASYPGKADHQRKSSWENGWSADEKNNKERNTRRIGEEFSSEAKGNQGGVKVKPLEHVGNWKAADDSSVKKLEHAASGFPEVSTAPKDPSLIRKIEGLNAKARAADGRQEVKFASGREEHKNRLQGGNARSNHSANEAGNSYASLERTHACGISDTASHEDHIFSADKSHEVTGAIGTASSRWVRVRACVFLQAFIDNESVIPMVDNTNVQFHRRSTHGMHGRPDHHGKGRFSTQEAEGWRRRSHVADLPSVLSSSHFESSNVHRQDHNPTEATEKSGSYHQGKDDGESVLPHPDPSDSQRAQMKELAIQRVKQREKEEEERARDQKAKALAKLAELNKRTKAAESLSELLPGMPKATHKESVVIHDQLEPLQQEASRADGDHPDNAPETYDNRASKQKRVSYRQKLNGPWEKTCNDKLMTSIIEAPKNVTDVAANAPVSIEGANEMTTSPESTLPINPTATTESSVHHGRRKNKNGKKYKVEEASSMAVVVTATLSKEITAVDISVESSKSKASESVSDPSAQTDSRDGNQSLDQRTSSPNEEVQGRVNNQWKSQYSRRMPRNPQANKSTEKFQSGDAVMWAPVRSHNKIEATDEASQKTLADAISEPMKSDQQVQNNTRNKRAEMERYIPKSVAKEMAQQGSSPHSAAPLINQITPDETVGRPESRSLGNESSQSSATGMGKVVSILESKNGDGRQNKSGKRYGSWRQRGSSESTMFFTSKSVQKSIEHQVQKPDVSSVKEQLGHSDEWSDSDGWNIPEKSEVPITVPSIKDHGATARGRRQSYRGHKGTGCSHDPDEKRINTGDAEKVHVQTLGSEMHQADSAATSKENRAVGERPASHWQPKSQPISATNHPGSRASGGQNTGSEVARGNKKDSTSQNGMPVLPQPDKDIAAEAQSHPDGSLSARSNLEEDPSAGHQEGKKERKIASHKGHPAEPSPLNMDFQQRVSSGFRKNGNQNSRFGREHDSRGGEWGGSGKDNEHHNRERQRQNSHYEYQPVGPQYNNKANNYESSKDGSHNSVARSRERGQSNLRRGGGNSHGRQPGGARVDANYD</sequence>
<dbReference type="PANTHER" id="PTHR34805:SF1">
    <property type="entry name" value="PROTEIN MODIFIER OF SNC1 1"/>
    <property type="match status" value="1"/>
</dbReference>
<dbReference type="PANTHER" id="PTHR34805">
    <property type="entry name" value="PROTEIN MODIFIER OF SNC1 1"/>
    <property type="match status" value="1"/>
</dbReference>
<feature type="compositionally biased region" description="Polar residues" evidence="2">
    <location>
        <begin position="1351"/>
        <end position="1375"/>
    </location>
</feature>
<feature type="compositionally biased region" description="Basic and acidic residues" evidence="2">
    <location>
        <begin position="1337"/>
        <end position="1347"/>
    </location>
</feature>
<feature type="region of interest" description="Disordered" evidence="2">
    <location>
        <begin position="351"/>
        <end position="378"/>
    </location>
</feature>
<evidence type="ECO:0000256" key="2">
    <source>
        <dbReference type="SAM" id="MobiDB-lite"/>
    </source>
</evidence>
<feature type="compositionally biased region" description="Basic and acidic residues" evidence="2">
    <location>
        <begin position="1487"/>
        <end position="1498"/>
    </location>
</feature>
<feature type="region of interest" description="Disordered" evidence="2">
    <location>
        <begin position="50"/>
        <end position="302"/>
    </location>
</feature>
<organism evidence="4 5">
    <name type="scientific">Populus tomentosa</name>
    <name type="common">Chinese white poplar</name>
    <dbReference type="NCBI Taxonomy" id="118781"/>
    <lineage>
        <taxon>Eukaryota</taxon>
        <taxon>Viridiplantae</taxon>
        <taxon>Streptophyta</taxon>
        <taxon>Embryophyta</taxon>
        <taxon>Tracheophyta</taxon>
        <taxon>Spermatophyta</taxon>
        <taxon>Magnoliopsida</taxon>
        <taxon>eudicotyledons</taxon>
        <taxon>Gunneridae</taxon>
        <taxon>Pentapetalae</taxon>
        <taxon>rosids</taxon>
        <taxon>fabids</taxon>
        <taxon>Malpighiales</taxon>
        <taxon>Salicaceae</taxon>
        <taxon>Saliceae</taxon>
        <taxon>Populus</taxon>
    </lineage>
</organism>
<feature type="compositionally biased region" description="Polar residues" evidence="2">
    <location>
        <begin position="1217"/>
        <end position="1234"/>
    </location>
</feature>
<dbReference type="Proteomes" id="UP000886885">
    <property type="component" value="Chromosome 15D"/>
</dbReference>
<gene>
    <name evidence="4" type="ORF">POTOM_050552</name>
</gene>
<feature type="compositionally biased region" description="Basic and acidic residues" evidence="2">
    <location>
        <begin position="769"/>
        <end position="782"/>
    </location>
</feature>
<proteinExistence type="predicted"/>
<feature type="compositionally biased region" description="Basic and acidic residues" evidence="2">
    <location>
        <begin position="268"/>
        <end position="291"/>
    </location>
</feature>
<name>A0A8X7Y9C9_POPTO</name>
<feature type="compositionally biased region" description="Basic and acidic residues" evidence="2">
    <location>
        <begin position="529"/>
        <end position="544"/>
    </location>
</feature>
<feature type="compositionally biased region" description="Polar residues" evidence="2">
    <location>
        <begin position="759"/>
        <end position="768"/>
    </location>
</feature>
<feature type="compositionally biased region" description="Polar residues" evidence="2">
    <location>
        <begin position="131"/>
        <end position="155"/>
    </location>
</feature>
<evidence type="ECO:0000259" key="3">
    <source>
        <dbReference type="Pfam" id="PF07001"/>
    </source>
</evidence>
<feature type="region of interest" description="Disordered" evidence="2">
    <location>
        <begin position="620"/>
        <end position="648"/>
    </location>
</feature>
<keyword evidence="5" id="KW-1185">Reference proteome</keyword>
<keyword evidence="1" id="KW-0597">Phosphoprotein</keyword>
<feature type="compositionally biased region" description="Basic and acidic residues" evidence="2">
    <location>
        <begin position="1521"/>
        <end position="1537"/>
    </location>
</feature>
<dbReference type="Pfam" id="PF07001">
    <property type="entry name" value="BAT2_N"/>
    <property type="match status" value="1"/>
</dbReference>
<feature type="compositionally biased region" description="Polar residues" evidence="2">
    <location>
        <begin position="193"/>
        <end position="207"/>
    </location>
</feature>